<evidence type="ECO:0000313" key="2">
    <source>
        <dbReference type="EMBL" id="MPA54024.1"/>
    </source>
</evidence>
<name>A0A5B7ACA2_DAVIN</name>
<dbReference type="EMBL" id="GHES01023465">
    <property type="protein sequence ID" value="MPA54024.1"/>
    <property type="molecule type" value="Transcribed_RNA"/>
</dbReference>
<keyword evidence="1" id="KW-0812">Transmembrane</keyword>
<dbReference type="InterPro" id="IPR004158">
    <property type="entry name" value="DUF247_pln"/>
</dbReference>
<organism evidence="2">
    <name type="scientific">Davidia involucrata</name>
    <name type="common">Dove tree</name>
    <dbReference type="NCBI Taxonomy" id="16924"/>
    <lineage>
        <taxon>Eukaryota</taxon>
        <taxon>Viridiplantae</taxon>
        <taxon>Streptophyta</taxon>
        <taxon>Embryophyta</taxon>
        <taxon>Tracheophyta</taxon>
        <taxon>Spermatophyta</taxon>
        <taxon>Magnoliopsida</taxon>
        <taxon>eudicotyledons</taxon>
        <taxon>Gunneridae</taxon>
        <taxon>Pentapetalae</taxon>
        <taxon>asterids</taxon>
        <taxon>Cornales</taxon>
        <taxon>Nyssaceae</taxon>
        <taxon>Davidia</taxon>
    </lineage>
</organism>
<evidence type="ECO:0000256" key="1">
    <source>
        <dbReference type="SAM" id="Phobius"/>
    </source>
</evidence>
<keyword evidence="1" id="KW-0472">Membrane</keyword>
<accession>A0A5B7ACA2</accession>
<reference evidence="2" key="1">
    <citation type="submission" date="2019-08" db="EMBL/GenBank/DDBJ databases">
        <title>Reference gene set and small RNA set construction with multiple tissues from Davidia involucrata Baill.</title>
        <authorList>
            <person name="Yang H."/>
            <person name="Zhou C."/>
            <person name="Li G."/>
            <person name="Wang J."/>
            <person name="Gao P."/>
            <person name="Wang M."/>
            <person name="Wang R."/>
            <person name="Zhao Y."/>
        </authorList>
    </citation>
    <scope>NUCLEOTIDE SEQUENCE</scope>
    <source>
        <tissue evidence="2">Mixed with DoveR01_LX</tissue>
    </source>
</reference>
<protein>
    <submittedName>
        <fullName evidence="2">Uncharacterized protein</fullName>
    </submittedName>
</protein>
<feature type="transmembrane region" description="Helical" evidence="1">
    <location>
        <begin position="397"/>
        <end position="421"/>
    </location>
</feature>
<keyword evidence="1" id="KW-1133">Transmembrane helix</keyword>
<dbReference type="PANTHER" id="PTHR31170:SF17">
    <property type="match status" value="1"/>
</dbReference>
<dbReference type="AlphaFoldDB" id="A0A5B7ACA2"/>
<sequence>MQPNGADAVSISIGEMLDRLSPSPSACCIFRVHNQLRSVNEKAYEPEIIAIGPYHRGKDNLQMMEEHKLRYLRFLLQRRHDSVDRYVIAIRSLEQEARKCYAEPIRLDGNELIQMMLLDGCFIIELLRKFEMIHLREMNDPIFEVEWIVNGLQRDMMLFENQLPFSILCKLFDMIEVPNQHHRLIYLALRFFRDLLPGPGYRECVDRNLHHKSKHLLALIHNNWLPSFAGKEPNGNAMNKENWQFIHCTTDLQEAGVKFKKIEEGTLFDIKFKNGVMHIPPLTIEDRTECFFRNLIAYEQYGPDNHLTYVTDYVKFMDCLIDSPKDVEVLCRYGIIDNWLGDAEMVSTIFNKITDSVTGPNNHFPYAGIFKKVNIHCNKRGNQWMAKLRRNYLNSPWALISVLAASVLLVLTLTQTVYAILGYNRDGAQQRSNK</sequence>
<proteinExistence type="predicted"/>
<dbReference type="Pfam" id="PF03140">
    <property type="entry name" value="DUF247"/>
    <property type="match status" value="1"/>
</dbReference>
<dbReference type="PANTHER" id="PTHR31170">
    <property type="entry name" value="BNAC04G53230D PROTEIN"/>
    <property type="match status" value="1"/>
</dbReference>
<gene>
    <name evidence="2" type="ORF">Din_023465</name>
</gene>